<accession>A0A899G6B0</accession>
<dbReference type="AlphaFoldDB" id="A0A899G6B0"/>
<feature type="region of interest" description="Disordered" evidence="7">
    <location>
        <begin position="212"/>
        <end position="245"/>
    </location>
</feature>
<keyword evidence="6" id="KW-0539">Nucleus</keyword>
<evidence type="ECO:0000256" key="5">
    <source>
        <dbReference type="ARBA" id="ARBA00022691"/>
    </source>
</evidence>
<evidence type="ECO:0000256" key="2">
    <source>
        <dbReference type="ARBA" id="ARBA00022517"/>
    </source>
</evidence>
<dbReference type="InterPro" id="IPR007177">
    <property type="entry name" value="Tsr3_C"/>
</dbReference>
<name>A0A899G6B0_9ASCO</name>
<comment type="subcellular location">
    <subcellularLocation>
        <location evidence="6">Cytoplasm</location>
    </subcellularLocation>
    <subcellularLocation>
        <location evidence="6">Nucleus</location>
    </subcellularLocation>
</comment>
<dbReference type="GO" id="GO:0005737">
    <property type="term" value="C:cytoplasm"/>
    <property type="evidence" value="ECO:0007669"/>
    <property type="project" value="UniProtKB-SubCell"/>
</dbReference>
<evidence type="ECO:0000313" key="11">
    <source>
        <dbReference type="Proteomes" id="UP000663699"/>
    </source>
</evidence>
<feature type="binding site" evidence="6">
    <location>
        <position position="50"/>
    </location>
    <ligand>
        <name>S-adenosyl-L-methionine</name>
        <dbReference type="ChEBI" id="CHEBI:59789"/>
    </ligand>
</feature>
<dbReference type="PANTHER" id="PTHR20426:SF0">
    <property type="entry name" value="18S RRNA AMINOCARBOXYPROPYLTRANSFERASE"/>
    <property type="match status" value="1"/>
</dbReference>
<dbReference type="Pfam" id="PF04068">
    <property type="entry name" value="Fer4_RLI"/>
    <property type="match status" value="1"/>
</dbReference>
<feature type="binding site" evidence="6">
    <location>
        <position position="98"/>
    </location>
    <ligand>
        <name>S-adenosyl-L-methionine</name>
        <dbReference type="ChEBI" id="CHEBI:59789"/>
    </ligand>
</feature>
<dbReference type="Pfam" id="PF04034">
    <property type="entry name" value="Ribo_biogen_C"/>
    <property type="match status" value="1"/>
</dbReference>
<dbReference type="GO" id="GO:0106388">
    <property type="term" value="F:rRNA small subunit aminocarboxypropyltransferase activity"/>
    <property type="evidence" value="ECO:0007669"/>
    <property type="project" value="UniProtKB-EC"/>
</dbReference>
<protein>
    <recommendedName>
        <fullName evidence="6">18S rRNA aminocarboxypropyltransferase</fullName>
        <ecNumber evidence="6">2.5.1.157</ecNumber>
    </recommendedName>
</protein>
<dbReference type="GO" id="GO:0030490">
    <property type="term" value="P:maturation of SSU-rRNA"/>
    <property type="evidence" value="ECO:0007669"/>
    <property type="project" value="TreeGrafter"/>
</dbReference>
<comment type="function">
    <text evidence="6">Aminocarboxypropyltransferase that catalyzes the aminocarboxypropyl transfer on pseudouridine at position 1191 (Psi1191) in 18S rRNA. It constitutes the last step in biosynthesis of the hypermodified N1-methyl-N3-(3-amino-3-carboxypropyl) pseudouridine (m1acp3-Psi) conserved in eukaryotic 18S rRNA.</text>
</comment>
<dbReference type="InterPro" id="IPR007209">
    <property type="entry name" value="RNaseL-inhib-like_metal-bd_dom"/>
</dbReference>
<evidence type="ECO:0000256" key="3">
    <source>
        <dbReference type="ARBA" id="ARBA00022552"/>
    </source>
</evidence>
<gene>
    <name evidence="6" type="primary">TSR3</name>
    <name evidence="10" type="ORF">MERGE_001205</name>
</gene>
<comment type="catalytic activity">
    <reaction evidence="6">
        <text>N(1)-methylpseudouridine(1191) in yeast 18S rRNA + S-adenosyl-L-methionine = N(1)-methyl-N(3)-[(3S)-3-amino-3-carboxypropyl]pseudouridine(1191) in yeast 18S rRNA + S-methyl-5'-thioadenosine + H(+)</text>
        <dbReference type="Rhea" id="RHEA:63300"/>
        <dbReference type="Rhea" id="RHEA-COMP:13852"/>
        <dbReference type="Rhea" id="RHEA-COMP:16309"/>
        <dbReference type="ChEBI" id="CHEBI:15378"/>
        <dbReference type="ChEBI" id="CHEBI:17509"/>
        <dbReference type="ChEBI" id="CHEBI:59789"/>
        <dbReference type="ChEBI" id="CHEBI:74890"/>
        <dbReference type="ChEBI" id="CHEBI:146234"/>
    </reaction>
</comment>
<dbReference type="GO" id="GO:0005634">
    <property type="term" value="C:nucleus"/>
    <property type="evidence" value="ECO:0007669"/>
    <property type="project" value="UniProtKB-SubCell"/>
</dbReference>
<dbReference type="GO" id="GO:0000455">
    <property type="term" value="P:enzyme-directed rRNA pseudouridine synthesis"/>
    <property type="evidence" value="ECO:0007669"/>
    <property type="project" value="UniProtKB-UniRule"/>
</dbReference>
<keyword evidence="5 6" id="KW-0949">S-adenosyl-L-methionine</keyword>
<dbReference type="PANTHER" id="PTHR20426">
    <property type="entry name" value="RIBOSOME BIOGENESIS PROTEIN TSR3 HOMOLOG"/>
    <property type="match status" value="1"/>
</dbReference>
<dbReference type="EMBL" id="CP054545">
    <property type="protein sequence ID" value="QSL66818.1"/>
    <property type="molecule type" value="Genomic_DNA"/>
</dbReference>
<dbReference type="EC" id="2.5.1.157" evidence="6"/>
<feature type="compositionally biased region" description="Basic and acidic residues" evidence="7">
    <location>
        <begin position="224"/>
        <end position="239"/>
    </location>
</feature>
<dbReference type="GO" id="GO:1904047">
    <property type="term" value="F:S-adenosyl-L-methionine binding"/>
    <property type="evidence" value="ECO:0007669"/>
    <property type="project" value="UniProtKB-UniRule"/>
</dbReference>
<keyword evidence="11" id="KW-1185">Reference proteome</keyword>
<feature type="domain" description="16S/18S rRNA aminocarboxypropyltransferase Tsr3 C-terminal" evidence="8">
    <location>
        <begin position="72"/>
        <end position="197"/>
    </location>
</feature>
<keyword evidence="3 6" id="KW-0698">rRNA processing</keyword>
<feature type="binding site" evidence="6">
    <location>
        <position position="136"/>
    </location>
    <ligand>
        <name>S-adenosyl-L-methionine</name>
        <dbReference type="ChEBI" id="CHEBI:59789"/>
    </ligand>
</feature>
<sequence length="245" mass="27988">MKKNNCRRRRSQKNKKNIDSYEIDDFEENKEIPLLLGMWDFGHCDPKRCSGKKMARLGLIKTLKMGQKWNGIILSHDADLFLSKEDAPLLREMGVAVIECSWKRIDEIPSKCIRGKHFRKLPYIVAANPVNYGCPWKLNCAEALAACLYITGYQSYAHHLLSYFSWGEAFFRINLEFLDSYVLCTNNDDIKMAQNSLLASLSAEYLKNKQSSVVFPSSEGSSEEASHSEGDEVNFEKNESTPPKK</sequence>
<evidence type="ECO:0000256" key="4">
    <source>
        <dbReference type="ARBA" id="ARBA00022679"/>
    </source>
</evidence>
<evidence type="ECO:0000256" key="6">
    <source>
        <dbReference type="HAMAP-Rule" id="MF_03146"/>
    </source>
</evidence>
<keyword evidence="4 6" id="KW-0808">Transferase</keyword>
<keyword evidence="1 6" id="KW-0963">Cytoplasm</keyword>
<comment type="similarity">
    <text evidence="6">Belongs to the TDD superfamily. TSR3 family.</text>
</comment>
<evidence type="ECO:0000259" key="8">
    <source>
        <dbReference type="Pfam" id="PF04034"/>
    </source>
</evidence>
<feature type="domain" description="RNase L inhibitor RLI-like possible metal-binding" evidence="9">
    <location>
        <begin position="38"/>
        <end position="68"/>
    </location>
</feature>
<dbReference type="HAMAP" id="MF_01116">
    <property type="entry name" value="TSR3"/>
    <property type="match status" value="1"/>
</dbReference>
<keyword evidence="2 6" id="KW-0690">Ribosome biogenesis</keyword>
<organism evidence="10 11">
    <name type="scientific">Pneumocystis wakefieldiae</name>
    <dbReference type="NCBI Taxonomy" id="38082"/>
    <lineage>
        <taxon>Eukaryota</taxon>
        <taxon>Fungi</taxon>
        <taxon>Dikarya</taxon>
        <taxon>Ascomycota</taxon>
        <taxon>Taphrinomycotina</taxon>
        <taxon>Pneumocystomycetes</taxon>
        <taxon>Pneumocystaceae</taxon>
        <taxon>Pneumocystis</taxon>
    </lineage>
</organism>
<dbReference type="Proteomes" id="UP000663699">
    <property type="component" value="Chromosome 14"/>
</dbReference>
<evidence type="ECO:0000256" key="7">
    <source>
        <dbReference type="SAM" id="MobiDB-lite"/>
    </source>
</evidence>
<evidence type="ECO:0000259" key="9">
    <source>
        <dbReference type="Pfam" id="PF04068"/>
    </source>
</evidence>
<reference evidence="10" key="1">
    <citation type="submission" date="2020-06" db="EMBL/GenBank/DDBJ databases">
        <title>Genomes of multiple members of Pneumocystis genus reveal paths to human pathogen Pneumocystis jirovecii.</title>
        <authorList>
            <person name="Cisse O.H."/>
            <person name="Ma L."/>
            <person name="Dekker J."/>
            <person name="Khil P."/>
            <person name="Jo J."/>
            <person name="Brenchley J."/>
            <person name="Blair R."/>
            <person name="Pahar B."/>
            <person name="Chabe M."/>
            <person name="Van Rompay K.A."/>
            <person name="Keesler R."/>
            <person name="Sukura A."/>
            <person name="Hirsch V."/>
            <person name="Kutty G."/>
            <person name="Liu Y."/>
            <person name="Peng L."/>
            <person name="Chen J."/>
            <person name="Song J."/>
            <person name="Weissenbacher-Lang C."/>
            <person name="Xu J."/>
            <person name="Upham N.S."/>
            <person name="Stajich J.E."/>
            <person name="Cuomo C.A."/>
            <person name="Cushion M.T."/>
            <person name="Kovacs J.A."/>
        </authorList>
    </citation>
    <scope>NUCLEOTIDE SEQUENCE</scope>
    <source>
        <strain evidence="10">2A</strain>
    </source>
</reference>
<evidence type="ECO:0000313" key="10">
    <source>
        <dbReference type="EMBL" id="QSL66818.1"/>
    </source>
</evidence>
<dbReference type="NCBIfam" id="NF002621">
    <property type="entry name" value="PRK02287.1"/>
    <property type="match status" value="1"/>
</dbReference>
<comment type="catalytic activity">
    <reaction evidence="6">
        <text>an N(1)-methylpseudouridine in rRNA + S-adenosyl-L-methionine = N(1)-methyl-N(3)-[(3S)-3-amino-3-carboxypropyl]pseudouridine in rRNA + S-methyl-5'-thioadenosine + H(+)</text>
        <dbReference type="Rhea" id="RHEA:63296"/>
        <dbReference type="Rhea" id="RHEA-COMP:11634"/>
        <dbReference type="Rhea" id="RHEA-COMP:16310"/>
        <dbReference type="ChEBI" id="CHEBI:15378"/>
        <dbReference type="ChEBI" id="CHEBI:17509"/>
        <dbReference type="ChEBI" id="CHEBI:59789"/>
        <dbReference type="ChEBI" id="CHEBI:74890"/>
        <dbReference type="ChEBI" id="CHEBI:146234"/>
        <dbReference type="EC" id="2.5.1.157"/>
    </reaction>
</comment>
<dbReference type="OrthoDB" id="10262062at2759"/>
<evidence type="ECO:0000256" key="1">
    <source>
        <dbReference type="ARBA" id="ARBA00022490"/>
    </source>
</evidence>
<dbReference type="InterPro" id="IPR022968">
    <property type="entry name" value="Tsr3-like"/>
</dbReference>
<proteinExistence type="inferred from homology"/>
<feature type="binding site" evidence="6">
    <location>
        <position position="121"/>
    </location>
    <ligand>
        <name>S-adenosyl-L-methionine</name>
        <dbReference type="ChEBI" id="CHEBI:59789"/>
    </ligand>
</feature>